<dbReference type="PANTHER" id="PTHR23044">
    <property type="entry name" value="3'-5' EXONUCLEASE ERI1-RELATED"/>
    <property type="match status" value="1"/>
</dbReference>
<evidence type="ECO:0000256" key="1">
    <source>
        <dbReference type="ARBA" id="ARBA00022722"/>
    </source>
</evidence>
<dbReference type="InterPro" id="IPR047201">
    <property type="entry name" value="ERI-1_3'hExo-like"/>
</dbReference>
<dbReference type="OrthoDB" id="159416at2"/>
<dbReference type="Pfam" id="PF00929">
    <property type="entry name" value="RNase_T"/>
    <property type="match status" value="1"/>
</dbReference>
<keyword evidence="7" id="KW-1185">Reference proteome</keyword>
<organism evidence="6 7">
    <name type="scientific">Cuneatibacter caecimuris</name>
    <dbReference type="NCBI Taxonomy" id="1796618"/>
    <lineage>
        <taxon>Bacteria</taxon>
        <taxon>Bacillati</taxon>
        <taxon>Bacillota</taxon>
        <taxon>Clostridia</taxon>
        <taxon>Lachnospirales</taxon>
        <taxon>Lachnospiraceae</taxon>
        <taxon>Cuneatibacter</taxon>
    </lineage>
</organism>
<feature type="region of interest" description="Disordered" evidence="4">
    <location>
        <begin position="307"/>
        <end position="326"/>
    </location>
</feature>
<dbReference type="AlphaFoldDB" id="A0A4Q7P328"/>
<gene>
    <name evidence="6" type="ORF">EV209_2161</name>
</gene>
<dbReference type="Gene3D" id="3.30.420.10">
    <property type="entry name" value="Ribonuclease H-like superfamily/Ribonuclease H"/>
    <property type="match status" value="1"/>
</dbReference>
<dbReference type="SMART" id="SM00479">
    <property type="entry name" value="EXOIII"/>
    <property type="match status" value="1"/>
</dbReference>
<dbReference type="SUPFAM" id="SSF53098">
    <property type="entry name" value="Ribonuclease H-like"/>
    <property type="match status" value="1"/>
</dbReference>
<dbReference type="EMBL" id="SGXF01000004">
    <property type="protein sequence ID" value="RZS94321.1"/>
    <property type="molecule type" value="Genomic_DNA"/>
</dbReference>
<dbReference type="GO" id="GO:0003676">
    <property type="term" value="F:nucleic acid binding"/>
    <property type="evidence" value="ECO:0007669"/>
    <property type="project" value="InterPro"/>
</dbReference>
<dbReference type="PANTHER" id="PTHR23044:SF61">
    <property type="entry name" value="3'-5' EXORIBONUCLEASE 1-RELATED"/>
    <property type="match status" value="1"/>
</dbReference>
<dbReference type="InterPro" id="IPR051274">
    <property type="entry name" value="3-5_Exoribonuclease"/>
</dbReference>
<comment type="caution">
    <text evidence="6">The sequence shown here is derived from an EMBL/GenBank/DDBJ whole genome shotgun (WGS) entry which is preliminary data.</text>
</comment>
<name>A0A4Q7P328_9FIRM</name>
<dbReference type="InterPro" id="IPR036397">
    <property type="entry name" value="RNaseH_sf"/>
</dbReference>
<keyword evidence="2" id="KW-0378">Hydrolase</keyword>
<keyword evidence="3 6" id="KW-0269">Exonuclease</keyword>
<evidence type="ECO:0000259" key="5">
    <source>
        <dbReference type="SMART" id="SM00479"/>
    </source>
</evidence>
<evidence type="ECO:0000256" key="2">
    <source>
        <dbReference type="ARBA" id="ARBA00022801"/>
    </source>
</evidence>
<feature type="domain" description="Exonuclease" evidence="5">
    <location>
        <begin position="2"/>
        <end position="184"/>
    </location>
</feature>
<proteinExistence type="predicted"/>
<protein>
    <submittedName>
        <fullName evidence="6">Inhibitor of KinA sporulation pathway (Predicted exonuclease)</fullName>
    </submittedName>
</protein>
<evidence type="ECO:0000313" key="7">
    <source>
        <dbReference type="Proteomes" id="UP000292927"/>
    </source>
</evidence>
<dbReference type="GO" id="GO:0000175">
    <property type="term" value="F:3'-5'-RNA exonuclease activity"/>
    <property type="evidence" value="ECO:0007669"/>
    <property type="project" value="InterPro"/>
</dbReference>
<dbReference type="Proteomes" id="UP000292927">
    <property type="component" value="Unassembled WGS sequence"/>
</dbReference>
<reference evidence="6 7" key="1">
    <citation type="submission" date="2019-02" db="EMBL/GenBank/DDBJ databases">
        <title>Genomic Encyclopedia of Type Strains, Phase IV (KMG-IV): sequencing the most valuable type-strain genomes for metagenomic binning, comparative biology and taxonomic classification.</title>
        <authorList>
            <person name="Goeker M."/>
        </authorList>
    </citation>
    <scope>NUCLEOTIDE SEQUENCE [LARGE SCALE GENOMIC DNA]</scope>
    <source>
        <strain evidence="6 7">DSM 29486</strain>
    </source>
</reference>
<evidence type="ECO:0000256" key="4">
    <source>
        <dbReference type="SAM" id="MobiDB-lite"/>
    </source>
</evidence>
<sequence>MQYIVMDLEWNQSPKGRPMQDRGLTFEIIEIGALKLNEKMEIIGEFQELVKPQLYPKIHEIIQEMVRIAPEELAAARTFPEVVKDFFAWCGDDFRFCTWGTMDLPELQKNMDFYGVENSFPIPLYYYDIQKLFSICFDDGKSRVSLETAVEQLELEKKTKFHRAKADCYYTALILELLDWKKAGRLVSVDYHRLPAAREEEIYLVFPDYSKYVSREFDSKEEALQDKRVASATCYLCRKALRKKIKWFSPNGKNYYCLAQCPEHGFLQGKIRMKKSDSGKTFAVKTLKLIPAERAALLRVKQQEVREKRKIKNQERRQRQKNENEE</sequence>
<accession>A0A4Q7P328</accession>
<dbReference type="RefSeq" id="WP_130435440.1">
    <property type="nucleotide sequence ID" value="NZ_SGXF01000004.1"/>
</dbReference>
<evidence type="ECO:0000313" key="6">
    <source>
        <dbReference type="EMBL" id="RZS94321.1"/>
    </source>
</evidence>
<dbReference type="InterPro" id="IPR013520">
    <property type="entry name" value="Ribonucl_H"/>
</dbReference>
<evidence type="ECO:0000256" key="3">
    <source>
        <dbReference type="ARBA" id="ARBA00022839"/>
    </source>
</evidence>
<dbReference type="CDD" id="cd06133">
    <property type="entry name" value="ERI-1_3'hExo_like"/>
    <property type="match status" value="1"/>
</dbReference>
<keyword evidence="1" id="KW-0540">Nuclease</keyword>
<dbReference type="InterPro" id="IPR012337">
    <property type="entry name" value="RNaseH-like_sf"/>
</dbReference>